<evidence type="ECO:0000259" key="1">
    <source>
        <dbReference type="Pfam" id="PF01738"/>
    </source>
</evidence>
<dbReference type="Proteomes" id="UP001149074">
    <property type="component" value="Unassembled WGS sequence"/>
</dbReference>
<sequence>MSGISKACCSIPPVVSKGYQAKGSYQTINGMKTYVTGPETATKAILVVYDIFGFFDQTIQGADILATSDEQKYRVFMPDFFEGNPADISWYPPTTDEHKKKLGNFFSTQAAPPKTLSKIPKVIEEGNKYAAAGSFQSWSILGFCWGGKIAAISAGNDNKLFKAAAQCHPAMVDPNDAKSINVPFVCLASKDEPAADVDAFKANLQVPSHVETFPTQIHGWMAARSNLEDPEVVKEYERGYKTVLDFFHQHVNSIH</sequence>
<dbReference type="AlphaFoldDB" id="A0A9W9G170"/>
<dbReference type="SUPFAM" id="SSF53474">
    <property type="entry name" value="alpha/beta-Hydrolases"/>
    <property type="match status" value="1"/>
</dbReference>
<dbReference type="OrthoDB" id="2147163at2759"/>
<accession>A0A9W9G170</accession>
<organism evidence="2 3">
    <name type="scientific">Penicillium argentinense</name>
    <dbReference type="NCBI Taxonomy" id="1131581"/>
    <lineage>
        <taxon>Eukaryota</taxon>
        <taxon>Fungi</taxon>
        <taxon>Dikarya</taxon>
        <taxon>Ascomycota</taxon>
        <taxon>Pezizomycotina</taxon>
        <taxon>Eurotiomycetes</taxon>
        <taxon>Eurotiomycetidae</taxon>
        <taxon>Eurotiales</taxon>
        <taxon>Aspergillaceae</taxon>
        <taxon>Penicillium</taxon>
    </lineage>
</organism>
<dbReference type="InterPro" id="IPR002925">
    <property type="entry name" value="Dienelactn_hydro"/>
</dbReference>
<dbReference type="RefSeq" id="XP_056478355.1">
    <property type="nucleotide sequence ID" value="XM_056615383.1"/>
</dbReference>
<dbReference type="GO" id="GO:0072330">
    <property type="term" value="P:monocarboxylic acid biosynthetic process"/>
    <property type="evidence" value="ECO:0007669"/>
    <property type="project" value="UniProtKB-ARBA"/>
</dbReference>
<dbReference type="GeneID" id="81354362"/>
<reference evidence="2" key="1">
    <citation type="submission" date="2022-11" db="EMBL/GenBank/DDBJ databases">
        <authorList>
            <person name="Petersen C."/>
        </authorList>
    </citation>
    <scope>NUCLEOTIDE SEQUENCE</scope>
    <source>
        <strain evidence="2">IBT 30761</strain>
    </source>
</reference>
<name>A0A9W9G170_9EURO</name>
<protein>
    <recommendedName>
        <fullName evidence="1">Dienelactone hydrolase domain-containing protein</fullName>
    </recommendedName>
</protein>
<reference evidence="2" key="2">
    <citation type="journal article" date="2023" name="IMA Fungus">
        <title>Comparative genomic study of the Penicillium genus elucidates a diverse pangenome and 15 lateral gene transfer events.</title>
        <authorList>
            <person name="Petersen C."/>
            <person name="Sorensen T."/>
            <person name="Nielsen M.R."/>
            <person name="Sondergaard T.E."/>
            <person name="Sorensen J.L."/>
            <person name="Fitzpatrick D.A."/>
            <person name="Frisvad J.C."/>
            <person name="Nielsen K.L."/>
        </authorList>
    </citation>
    <scope>NUCLEOTIDE SEQUENCE</scope>
    <source>
        <strain evidence="2">IBT 30761</strain>
    </source>
</reference>
<feature type="domain" description="Dienelactone hydrolase" evidence="1">
    <location>
        <begin position="31"/>
        <end position="250"/>
    </location>
</feature>
<dbReference type="GO" id="GO:0016787">
    <property type="term" value="F:hydrolase activity"/>
    <property type="evidence" value="ECO:0007669"/>
    <property type="project" value="InterPro"/>
</dbReference>
<dbReference type="EMBL" id="JAPQKI010000003">
    <property type="protein sequence ID" value="KAJ5110244.1"/>
    <property type="molecule type" value="Genomic_DNA"/>
</dbReference>
<dbReference type="Gene3D" id="3.40.50.1820">
    <property type="entry name" value="alpha/beta hydrolase"/>
    <property type="match status" value="1"/>
</dbReference>
<gene>
    <name evidence="2" type="ORF">N7532_002889</name>
</gene>
<comment type="caution">
    <text evidence="2">The sequence shown here is derived from an EMBL/GenBank/DDBJ whole genome shotgun (WGS) entry which is preliminary data.</text>
</comment>
<dbReference type="Pfam" id="PF01738">
    <property type="entry name" value="DLH"/>
    <property type="match status" value="1"/>
</dbReference>
<dbReference type="PANTHER" id="PTHR47668:SF1">
    <property type="entry name" value="DIENELACTONE HYDROLASE DOMAIN-CONTAINING PROTEIN-RELATED"/>
    <property type="match status" value="1"/>
</dbReference>
<dbReference type="InterPro" id="IPR029058">
    <property type="entry name" value="AB_hydrolase_fold"/>
</dbReference>
<dbReference type="GO" id="GO:0017000">
    <property type="term" value="P:antibiotic biosynthetic process"/>
    <property type="evidence" value="ECO:0007669"/>
    <property type="project" value="UniProtKB-ARBA"/>
</dbReference>
<evidence type="ECO:0000313" key="3">
    <source>
        <dbReference type="Proteomes" id="UP001149074"/>
    </source>
</evidence>
<keyword evidence="3" id="KW-1185">Reference proteome</keyword>
<proteinExistence type="predicted"/>
<dbReference type="PANTHER" id="PTHR47668">
    <property type="entry name" value="DIENELACTONE HYDROLASE FAMILY PROTEIN (AFU_ORTHOLOGUE AFUA_6G01940)"/>
    <property type="match status" value="1"/>
</dbReference>
<evidence type="ECO:0000313" key="2">
    <source>
        <dbReference type="EMBL" id="KAJ5110244.1"/>
    </source>
</evidence>